<accession>W5SFM2</accession>
<protein>
    <submittedName>
        <fullName evidence="1">Putative terminase-like family protein</fullName>
    </submittedName>
</protein>
<evidence type="ECO:0000313" key="1">
    <source>
        <dbReference type="EMBL" id="AHH05869.1"/>
    </source>
</evidence>
<dbReference type="HOGENOM" id="CLU_2822565_0_0_12"/>
<gene>
    <name evidence="1" type="ORF">BOM_1326</name>
</gene>
<reference evidence="1" key="1">
    <citation type="submission" date="2013-02" db="EMBL/GenBank/DDBJ databases">
        <title>Comparative genomics of Borrelia species.</title>
        <authorList>
            <person name="Schwan T.G."/>
            <person name="Raffel S.J."/>
            <person name="Porcella S.F."/>
        </authorList>
    </citation>
    <scope>NUCLEOTIDE SEQUENCE</scope>
    <source>
        <strain evidence="1">FR64b</strain>
        <plasmid evidence="1">unnamed</plasmid>
    </source>
</reference>
<keyword evidence="1" id="KW-0614">Plasmid</keyword>
<proteinExistence type="predicted"/>
<geneLocation type="plasmid" evidence="1">
    <name>unnamed</name>
</geneLocation>
<dbReference type="AlphaFoldDB" id="W5SFM2"/>
<sequence>MENGLHLMTLYLLISNYEFKSPIAYLDPDYSIGGNNSALCVLERLDNKYYAFVFQDKLPASVTQGY</sequence>
<organism evidence="1">
    <name type="scientific">Borrelia miyamotoi FR64b</name>
    <dbReference type="NCBI Taxonomy" id="1292392"/>
    <lineage>
        <taxon>Bacteria</taxon>
        <taxon>Pseudomonadati</taxon>
        <taxon>Spirochaetota</taxon>
        <taxon>Spirochaetia</taxon>
        <taxon>Spirochaetales</taxon>
        <taxon>Borreliaceae</taxon>
        <taxon>Borrelia</taxon>
    </lineage>
</organism>
<name>W5SFM2_9SPIR</name>
<dbReference type="EMBL" id="CP004240">
    <property type="protein sequence ID" value="AHH05869.1"/>
    <property type="molecule type" value="Genomic_DNA"/>
</dbReference>